<protein>
    <submittedName>
        <fullName evidence="1">Uncharacterized protein</fullName>
    </submittedName>
</protein>
<proteinExistence type="predicted"/>
<organism evidence="1 2">
    <name type="scientific">Ogataea polymorpha</name>
    <dbReference type="NCBI Taxonomy" id="460523"/>
    <lineage>
        <taxon>Eukaryota</taxon>
        <taxon>Fungi</taxon>
        <taxon>Dikarya</taxon>
        <taxon>Ascomycota</taxon>
        <taxon>Saccharomycotina</taxon>
        <taxon>Pichiomycetes</taxon>
        <taxon>Pichiales</taxon>
        <taxon>Pichiaceae</taxon>
        <taxon>Ogataea</taxon>
    </lineage>
</organism>
<gene>
    <name evidence="1" type="ORF">OGATHE_004564</name>
</gene>
<evidence type="ECO:0000313" key="2">
    <source>
        <dbReference type="Proteomes" id="UP000788993"/>
    </source>
</evidence>
<sequence>MSNVSSVVFILERDMVDTNVGFLDSLFQSVSNGSCSNYTATCSDNFAVLFFGTGMEDKRVFWQRLLNGDLISLPIRLGISTSSNNNGGAVLVSVDLEVDTIKTMFNSGQHQF</sequence>
<reference evidence="1" key="1">
    <citation type="journal article" date="2021" name="Open Biol.">
        <title>Shared evolutionary footprints suggest mitochondrial oxidative damage underlies multiple complex I losses in fungi.</title>
        <authorList>
            <person name="Schikora-Tamarit M.A."/>
            <person name="Marcet-Houben M."/>
            <person name="Nosek J."/>
            <person name="Gabaldon T."/>
        </authorList>
    </citation>
    <scope>NUCLEOTIDE SEQUENCE</scope>
    <source>
        <strain evidence="1">NCAIM Y.01608</strain>
    </source>
</reference>
<dbReference type="Proteomes" id="UP000788993">
    <property type="component" value="Unassembled WGS sequence"/>
</dbReference>
<accession>A0A9P8T1N1</accession>
<keyword evidence="2" id="KW-1185">Reference proteome</keyword>
<dbReference type="EMBL" id="JAEUBD010001266">
    <property type="protein sequence ID" value="KAH3662988.1"/>
    <property type="molecule type" value="Genomic_DNA"/>
</dbReference>
<comment type="caution">
    <text evidence="1">The sequence shown here is derived from an EMBL/GenBank/DDBJ whole genome shotgun (WGS) entry which is preliminary data.</text>
</comment>
<name>A0A9P8T1N1_9ASCO</name>
<dbReference type="AlphaFoldDB" id="A0A9P8T1N1"/>
<reference evidence="1" key="2">
    <citation type="submission" date="2021-01" db="EMBL/GenBank/DDBJ databases">
        <authorList>
            <person name="Schikora-Tamarit M.A."/>
        </authorList>
    </citation>
    <scope>NUCLEOTIDE SEQUENCE</scope>
    <source>
        <strain evidence="1">NCAIM Y.01608</strain>
    </source>
</reference>
<evidence type="ECO:0000313" key="1">
    <source>
        <dbReference type="EMBL" id="KAH3662988.1"/>
    </source>
</evidence>